<reference evidence="3" key="1">
    <citation type="submission" date="2020-04" db="EMBL/GenBank/DDBJ databases">
        <title>Deep metagenomics examines the oral microbiome during advanced dental caries in children, revealing novel taxa and co-occurrences with host molecules.</title>
        <authorList>
            <person name="Baker J.L."/>
            <person name="Morton J.T."/>
            <person name="Dinis M."/>
            <person name="Alvarez R."/>
            <person name="Tran N.C."/>
            <person name="Knight R."/>
            <person name="Edlund A."/>
        </authorList>
    </citation>
    <scope>NUCLEOTIDE SEQUENCE</scope>
    <source>
        <strain evidence="3">JCVI_34_bin.1</strain>
    </source>
</reference>
<organism evidence="3 4">
    <name type="scientific">Alloprevotella tannerae</name>
    <dbReference type="NCBI Taxonomy" id="76122"/>
    <lineage>
        <taxon>Bacteria</taxon>
        <taxon>Pseudomonadati</taxon>
        <taxon>Bacteroidota</taxon>
        <taxon>Bacteroidia</taxon>
        <taxon>Bacteroidales</taxon>
        <taxon>Prevotellaceae</taxon>
        <taxon>Alloprevotella</taxon>
    </lineage>
</organism>
<accession>A0A929WZ58</accession>
<evidence type="ECO:0000256" key="1">
    <source>
        <dbReference type="SAM" id="SignalP"/>
    </source>
</evidence>
<dbReference type="InterPro" id="IPR050713">
    <property type="entry name" value="RTP_Phos/Ushers"/>
</dbReference>
<feature type="chain" id="PRO_5037564464" evidence="1">
    <location>
        <begin position="21"/>
        <end position="871"/>
    </location>
</feature>
<keyword evidence="1" id="KW-0732">Signal</keyword>
<dbReference type="GO" id="GO:0016020">
    <property type="term" value="C:membrane"/>
    <property type="evidence" value="ECO:0007669"/>
    <property type="project" value="UniProtKB-SubCell"/>
</dbReference>
<feature type="signal peptide" evidence="1">
    <location>
        <begin position="1"/>
        <end position="20"/>
    </location>
</feature>
<dbReference type="Pfam" id="PF00041">
    <property type="entry name" value="fn3"/>
    <property type="match status" value="1"/>
</dbReference>
<dbReference type="AlphaFoldDB" id="A0A929WZ58"/>
<dbReference type="PANTHER" id="PTHR46957">
    <property type="entry name" value="CYTOKINE RECEPTOR"/>
    <property type="match status" value="1"/>
</dbReference>
<evidence type="ECO:0000313" key="3">
    <source>
        <dbReference type="EMBL" id="MBF0970332.1"/>
    </source>
</evidence>
<evidence type="ECO:0000313" key="4">
    <source>
        <dbReference type="Proteomes" id="UP000704068"/>
    </source>
</evidence>
<dbReference type="PROSITE" id="PS50853">
    <property type="entry name" value="FN3"/>
    <property type="match status" value="1"/>
</dbReference>
<feature type="domain" description="Fibronectin type-III" evidence="2">
    <location>
        <begin position="237"/>
        <end position="332"/>
    </location>
</feature>
<evidence type="ECO:0000259" key="2">
    <source>
        <dbReference type="PROSITE" id="PS50853"/>
    </source>
</evidence>
<dbReference type="InterPro" id="IPR036116">
    <property type="entry name" value="FN3_sf"/>
</dbReference>
<gene>
    <name evidence="3" type="ORF">HXK21_04755</name>
</gene>
<dbReference type="SMART" id="SM00060">
    <property type="entry name" value="FN3"/>
    <property type="match status" value="2"/>
</dbReference>
<comment type="caution">
    <text evidence="3">The sequence shown here is derived from an EMBL/GenBank/DDBJ whole genome shotgun (WGS) entry which is preliminary data.</text>
</comment>
<dbReference type="RefSeq" id="WP_303763668.1">
    <property type="nucleotide sequence ID" value="NZ_CAUVPV010000030.1"/>
</dbReference>
<dbReference type="Gene3D" id="2.60.40.10">
    <property type="entry name" value="Immunoglobulins"/>
    <property type="match status" value="2"/>
</dbReference>
<dbReference type="InterPro" id="IPR013783">
    <property type="entry name" value="Ig-like_fold"/>
</dbReference>
<dbReference type="CDD" id="cd00063">
    <property type="entry name" value="FN3"/>
    <property type="match status" value="2"/>
</dbReference>
<dbReference type="PANTHER" id="PTHR46957:SF3">
    <property type="entry name" value="CYTOKINE RECEPTOR"/>
    <property type="match status" value="1"/>
</dbReference>
<sequence length="871" mass="93582">MKLKQIGRLASFFIATLLFALPTITAKAQGNTLSICGKALNSSDNYSDIKRDGLTAGTISYDEASKTLTLDNVVLEYSPGGYIPLAAINSGIKDLTIKVVGTNKVFGSKSAIILSQADVTITGEGSLELTSSNGMGIYAFGSVATIKDCNVKLEGRIGFMGEDPLAKTGLIVKNSNVLLKGTQNAASYFFKFETEGCSIVRPEGAQFVKAGRGIMLNGEFVTECEIRTADKKAPTIADQTITVGEVKERSIALSWNKATDETTAQSDLEYTVYYRKTSVASYASSEKMKDVDTYTLTDLDPETTYSFYVEVSDAAGNTSDYTEGEATTTSGLLTYNITINGTAITNKNADNVTGEWLKEGKISYDSQSKTLKLQDVKLDSANEGIVSSEPELAIELTGKNYVHATDAAMKLQQADVTIKGLGEIEVTADNAAAILLNNAALTIDQCALKAKGKYGIQGSNADKDSIIIKETIISAEGAEGSICQISNISSKGCKITQPRKAIFDPAKRCVTLNGELVKTEVIIQPADVNPPTLKDPVVKVGQIMGKTIMIYWELASDDVSKQKDLRYIVFYKKDGATEYMQSDTLLNKDGYVMQDLEMSTKYSFYVKVMDEADNETDYFPNYATTNTTIPYDITIGGDQVTSENASNIRGIWLKAGKLYYDAPTNTLTLENAEIKTQAYAILSYTEGLRIELIGENKIFSGRASSLYLSKKTTITGEGSLSVETTDNCGIFLPGSSLTIEDCTVTTKGKWGVAGNNSTEAGKLLIKNAKLTAEGSNGSICDMAELTLEGSYIKDPEGAAFDADLFAVALGGQIVTEAINIVPIPDGITSAELDKTNAQSAVYTLSGTKVNMPINKLNKGIYIVNGKKLIVK</sequence>
<dbReference type="InterPro" id="IPR003961">
    <property type="entry name" value="FN3_dom"/>
</dbReference>
<dbReference type="EMBL" id="JABZGR010000010">
    <property type="protein sequence ID" value="MBF0970332.1"/>
    <property type="molecule type" value="Genomic_DNA"/>
</dbReference>
<name>A0A929WZ58_9BACT</name>
<proteinExistence type="predicted"/>
<dbReference type="Proteomes" id="UP000704068">
    <property type="component" value="Unassembled WGS sequence"/>
</dbReference>
<dbReference type="SUPFAM" id="SSF49265">
    <property type="entry name" value="Fibronectin type III"/>
    <property type="match status" value="2"/>
</dbReference>
<protein>
    <submittedName>
        <fullName evidence="3">Fibronectin type III domain-containing protein</fullName>
    </submittedName>
</protein>